<evidence type="ECO:0000256" key="1">
    <source>
        <dbReference type="SAM" id="MobiDB-lite"/>
    </source>
</evidence>
<evidence type="ECO:0000313" key="2">
    <source>
        <dbReference type="EMBL" id="JAC80268.1"/>
    </source>
</evidence>
<sequence length="101" mass="10552">GLVGPRLRELCAADKAAPREQNRRAPMAGGGGEPSLVHDKHRCGGVARPDDVLPAGGRHHVEVVGEQGHVLRAESTEGPAAAHGFFDKLQPVGREEGHASV</sequence>
<feature type="non-terminal residue" evidence="2">
    <location>
        <position position="1"/>
    </location>
</feature>
<organism evidence="2">
    <name type="scientific">Tetraselmis sp. GSL018</name>
    <dbReference type="NCBI Taxonomy" id="582737"/>
    <lineage>
        <taxon>Eukaryota</taxon>
        <taxon>Viridiplantae</taxon>
        <taxon>Chlorophyta</taxon>
        <taxon>core chlorophytes</taxon>
        <taxon>Chlorodendrophyceae</taxon>
        <taxon>Chlorodendrales</taxon>
        <taxon>Chlorodendraceae</taxon>
        <taxon>Tetraselmis</taxon>
    </lineage>
</organism>
<feature type="region of interest" description="Disordered" evidence="1">
    <location>
        <begin position="77"/>
        <end position="101"/>
    </location>
</feature>
<reference evidence="2" key="1">
    <citation type="submission" date="2014-05" db="EMBL/GenBank/DDBJ databases">
        <title>The transcriptome of the halophilic microalga Tetraselmis sp. GSL018 isolated from the Great Salt Lake, Utah.</title>
        <authorList>
            <person name="Jinkerson R.E."/>
            <person name="D'Adamo S."/>
            <person name="Posewitz M.C."/>
        </authorList>
    </citation>
    <scope>NUCLEOTIDE SEQUENCE</scope>
    <source>
        <strain evidence="2">GSL018</strain>
    </source>
</reference>
<accession>A0A061S7P3</accession>
<protein>
    <submittedName>
        <fullName evidence="2">Uncharacterized protein</fullName>
    </submittedName>
</protein>
<gene>
    <name evidence="2" type="ORF">TSPGSL018_10661</name>
</gene>
<feature type="region of interest" description="Disordered" evidence="1">
    <location>
        <begin position="1"/>
        <end position="54"/>
    </location>
</feature>
<dbReference type="EMBL" id="GBEZ01004997">
    <property type="protein sequence ID" value="JAC80268.1"/>
    <property type="molecule type" value="Transcribed_RNA"/>
</dbReference>
<feature type="compositionally biased region" description="Basic and acidic residues" evidence="1">
    <location>
        <begin position="1"/>
        <end position="23"/>
    </location>
</feature>
<dbReference type="AlphaFoldDB" id="A0A061S7P3"/>
<proteinExistence type="predicted"/>
<name>A0A061S7P3_9CHLO</name>